<dbReference type="RefSeq" id="WP_334252172.1">
    <property type="nucleotide sequence ID" value="NZ_JBAKBE010000009.1"/>
</dbReference>
<dbReference type="InterPro" id="IPR012000">
    <property type="entry name" value="Thiamin_PyroP_enz_cen_dom"/>
</dbReference>
<dbReference type="SUPFAM" id="SSF52518">
    <property type="entry name" value="Thiamin diphosphate-binding fold (THDP-binding)"/>
    <property type="match status" value="2"/>
</dbReference>
<reference evidence="7 8" key="1">
    <citation type="submission" date="2024-02" db="EMBL/GenBank/DDBJ databases">
        <title>A new putative Pannonibacter species isolated from two cases of bloodstream infections in paediatric patients.</title>
        <authorList>
            <person name="Castellana S."/>
            <person name="De Laurentiis V."/>
            <person name="Grassi M."/>
            <person name="De Leonardis F."/>
            <person name="Mosca A."/>
            <person name="De Carlo C."/>
            <person name="Sparapano E."/>
            <person name="Ronga L."/>
            <person name="Santacroce L."/>
            <person name="Chironna M."/>
            <person name="De Robertis A."/>
            <person name="Bianco A."/>
            <person name="Del Sambro L."/>
            <person name="Capozzi L."/>
            <person name="Parisi A."/>
        </authorList>
    </citation>
    <scope>NUCLEOTIDE SEQUENCE [LARGE SCALE GENOMIC DNA]</scope>
    <source>
        <strain evidence="7 8">Pt2</strain>
    </source>
</reference>
<protein>
    <submittedName>
        <fullName evidence="7">Thiamine pyrophosphate-binding protein</fullName>
    </submittedName>
</protein>
<evidence type="ECO:0000259" key="5">
    <source>
        <dbReference type="Pfam" id="PF02775"/>
    </source>
</evidence>
<evidence type="ECO:0000259" key="6">
    <source>
        <dbReference type="Pfam" id="PF02776"/>
    </source>
</evidence>
<keyword evidence="8" id="KW-1185">Reference proteome</keyword>
<evidence type="ECO:0000256" key="1">
    <source>
        <dbReference type="ARBA" id="ARBA00007812"/>
    </source>
</evidence>
<dbReference type="PROSITE" id="PS00187">
    <property type="entry name" value="TPP_ENZYMES"/>
    <property type="match status" value="1"/>
</dbReference>
<dbReference type="CDD" id="cd00568">
    <property type="entry name" value="TPP_enzymes"/>
    <property type="match status" value="1"/>
</dbReference>
<evidence type="ECO:0000256" key="2">
    <source>
        <dbReference type="ARBA" id="ARBA00023052"/>
    </source>
</evidence>
<dbReference type="InterPro" id="IPR029035">
    <property type="entry name" value="DHS-like_NAD/FAD-binding_dom"/>
</dbReference>
<dbReference type="InterPro" id="IPR045229">
    <property type="entry name" value="TPP_enz"/>
</dbReference>
<sequence>MAQKTGGQLLVEALETHGAERVFCVPGESYLAVLDALHDANIPVTVCRQEGGAAMMAEAHGKLTGRPGICMVTRGPGATNASAGVHVAAQDSTPMILFIGQIERGMREREAFQEVDYRQMFGGIAKWVAEIDHADRVPEFISRAYHVATSGRPGPVVLALPEDTLVELADVNQPEPWKQVETHPGLTQMADLQKRLWAAERPIAILGGSRWTAEAVAAFTRFAERFELPVACSFRRQMLFDNLHPNYAGDVGIGANPKLLARIKASDLVLLVGGRLSEMPSQSYTLLDIPQPSQQFIHVYPDPDELGRVYRPSLAINASPTAFCKAAEGMQPPASNKCAGTAQEAHADYLAWSGARPQTPGALQMAGVMDYLEANAAPGTIFTNGAGNYATWLHRFHRFRQFGTQAAPTSGSMGYGLPGAIAAKLAFPQQDVVCFAGDGCLQMTIQELGTAAQEGAAVIVLVIDNGMYGTIRMHQERHYPGRISATKLENPDFAALARAYGAHAETVTATEDFGPAFERARASGKLSLLHLKLDPEALTPAASLSQIRAAAEAAKA</sequence>
<dbReference type="InterPro" id="IPR029061">
    <property type="entry name" value="THDP-binding"/>
</dbReference>
<feature type="domain" description="Thiamine pyrophosphate enzyme N-terminal TPP-binding" evidence="6">
    <location>
        <begin position="5"/>
        <end position="119"/>
    </location>
</feature>
<feature type="domain" description="Thiamine pyrophosphate enzyme central" evidence="4">
    <location>
        <begin position="191"/>
        <end position="326"/>
    </location>
</feature>
<comment type="similarity">
    <text evidence="1 3">Belongs to the TPP enzyme family.</text>
</comment>
<dbReference type="InterPro" id="IPR012001">
    <property type="entry name" value="Thiamin_PyroP_enz_TPP-bd_dom"/>
</dbReference>
<comment type="caution">
    <text evidence="7">The sequence shown here is derived from an EMBL/GenBank/DDBJ whole genome shotgun (WGS) entry which is preliminary data.</text>
</comment>
<accession>A0ABU7ZR32</accession>
<dbReference type="Gene3D" id="3.40.50.970">
    <property type="match status" value="2"/>
</dbReference>
<dbReference type="Pfam" id="PF02775">
    <property type="entry name" value="TPP_enzyme_C"/>
    <property type="match status" value="1"/>
</dbReference>
<dbReference type="NCBIfam" id="NF006052">
    <property type="entry name" value="PRK08199.1"/>
    <property type="match status" value="1"/>
</dbReference>
<dbReference type="InterPro" id="IPR000399">
    <property type="entry name" value="TPP-bd_CS"/>
</dbReference>
<evidence type="ECO:0000313" key="8">
    <source>
        <dbReference type="Proteomes" id="UP001380822"/>
    </source>
</evidence>
<dbReference type="Pfam" id="PF02776">
    <property type="entry name" value="TPP_enzyme_N"/>
    <property type="match status" value="1"/>
</dbReference>
<proteinExistence type="inferred from homology"/>
<evidence type="ECO:0000256" key="3">
    <source>
        <dbReference type="RuleBase" id="RU362132"/>
    </source>
</evidence>
<dbReference type="Pfam" id="PF00205">
    <property type="entry name" value="TPP_enzyme_M"/>
    <property type="match status" value="1"/>
</dbReference>
<dbReference type="Proteomes" id="UP001380822">
    <property type="component" value="Unassembled WGS sequence"/>
</dbReference>
<evidence type="ECO:0000313" key="7">
    <source>
        <dbReference type="EMBL" id="MEH0097558.1"/>
    </source>
</evidence>
<dbReference type="SUPFAM" id="SSF52467">
    <property type="entry name" value="DHS-like NAD/FAD-binding domain"/>
    <property type="match status" value="1"/>
</dbReference>
<feature type="domain" description="Thiamine pyrophosphate enzyme TPP-binding" evidence="5">
    <location>
        <begin position="385"/>
        <end position="530"/>
    </location>
</feature>
<keyword evidence="2 3" id="KW-0786">Thiamine pyrophosphate</keyword>
<gene>
    <name evidence="7" type="ORF">V6L76_14950</name>
</gene>
<dbReference type="PANTHER" id="PTHR18968:SF120">
    <property type="entry name" value="ACETOLACTATE SYNTHASE LARGE SUBUNIT"/>
    <property type="match status" value="1"/>
</dbReference>
<dbReference type="CDD" id="cd07035">
    <property type="entry name" value="TPP_PYR_POX_like"/>
    <property type="match status" value="1"/>
</dbReference>
<dbReference type="InterPro" id="IPR011766">
    <property type="entry name" value="TPP_enzyme_TPP-bd"/>
</dbReference>
<dbReference type="Gene3D" id="3.40.50.1220">
    <property type="entry name" value="TPP-binding domain"/>
    <property type="match status" value="1"/>
</dbReference>
<dbReference type="EMBL" id="JBAKBE010000009">
    <property type="protein sequence ID" value="MEH0097558.1"/>
    <property type="molecule type" value="Genomic_DNA"/>
</dbReference>
<evidence type="ECO:0000259" key="4">
    <source>
        <dbReference type="Pfam" id="PF00205"/>
    </source>
</evidence>
<organism evidence="7 8">
    <name type="scientific">Pannonibacter anstelovis</name>
    <dbReference type="NCBI Taxonomy" id="3121537"/>
    <lineage>
        <taxon>Bacteria</taxon>
        <taxon>Pseudomonadati</taxon>
        <taxon>Pseudomonadota</taxon>
        <taxon>Alphaproteobacteria</taxon>
        <taxon>Hyphomicrobiales</taxon>
        <taxon>Stappiaceae</taxon>
        <taxon>Pannonibacter</taxon>
    </lineage>
</organism>
<name>A0ABU7ZR32_9HYPH</name>
<dbReference type="PANTHER" id="PTHR18968">
    <property type="entry name" value="THIAMINE PYROPHOSPHATE ENZYMES"/>
    <property type="match status" value="1"/>
</dbReference>